<evidence type="ECO:0000313" key="1">
    <source>
        <dbReference type="EMBL" id="JAD23501.1"/>
    </source>
</evidence>
<reference evidence="1" key="1">
    <citation type="submission" date="2014-09" db="EMBL/GenBank/DDBJ databases">
        <authorList>
            <person name="Magalhaes I.L.F."/>
            <person name="Oliveira U."/>
            <person name="Santos F.R."/>
            <person name="Vidigal T.H.D.A."/>
            <person name="Brescovit A.D."/>
            <person name="Santos A.J."/>
        </authorList>
    </citation>
    <scope>NUCLEOTIDE SEQUENCE</scope>
    <source>
        <tissue evidence="1">Shoot tissue taken approximately 20 cm above the soil surface</tissue>
    </source>
</reference>
<sequence>MTRVRWDMKVQKKGEISWARATMGAKNTQKRVDLNLLRSASFLASSLRRSTATCAAISE</sequence>
<reference evidence="1" key="2">
    <citation type="journal article" date="2015" name="Data Brief">
        <title>Shoot transcriptome of the giant reed, Arundo donax.</title>
        <authorList>
            <person name="Barrero R.A."/>
            <person name="Guerrero F.D."/>
            <person name="Moolhuijzen P."/>
            <person name="Goolsby J.A."/>
            <person name="Tidwell J."/>
            <person name="Bellgard S.E."/>
            <person name="Bellgard M.I."/>
        </authorList>
    </citation>
    <scope>NUCLEOTIDE SEQUENCE</scope>
    <source>
        <tissue evidence="1">Shoot tissue taken approximately 20 cm above the soil surface</tissue>
    </source>
</reference>
<dbReference type="AlphaFoldDB" id="A0A0A8YC12"/>
<accession>A0A0A8YC12</accession>
<name>A0A0A8YC12_ARUDO</name>
<protein>
    <submittedName>
        <fullName evidence="1">Uncharacterized protein</fullName>
    </submittedName>
</protein>
<dbReference type="EMBL" id="GBRH01274394">
    <property type="protein sequence ID" value="JAD23501.1"/>
    <property type="molecule type" value="Transcribed_RNA"/>
</dbReference>
<organism evidence="1">
    <name type="scientific">Arundo donax</name>
    <name type="common">Giant reed</name>
    <name type="synonym">Donax arundinaceus</name>
    <dbReference type="NCBI Taxonomy" id="35708"/>
    <lineage>
        <taxon>Eukaryota</taxon>
        <taxon>Viridiplantae</taxon>
        <taxon>Streptophyta</taxon>
        <taxon>Embryophyta</taxon>
        <taxon>Tracheophyta</taxon>
        <taxon>Spermatophyta</taxon>
        <taxon>Magnoliopsida</taxon>
        <taxon>Liliopsida</taxon>
        <taxon>Poales</taxon>
        <taxon>Poaceae</taxon>
        <taxon>PACMAD clade</taxon>
        <taxon>Arundinoideae</taxon>
        <taxon>Arundineae</taxon>
        <taxon>Arundo</taxon>
    </lineage>
</organism>
<proteinExistence type="predicted"/>